<evidence type="ECO:0000313" key="2">
    <source>
        <dbReference type="Proteomes" id="UP000676336"/>
    </source>
</evidence>
<dbReference type="AlphaFoldDB" id="A0A8S3E3N1"/>
<dbReference type="EMBL" id="CAJOBI010216464">
    <property type="protein sequence ID" value="CAF5030851.1"/>
    <property type="molecule type" value="Genomic_DNA"/>
</dbReference>
<organism evidence="1 2">
    <name type="scientific">Rotaria magnacalcarata</name>
    <dbReference type="NCBI Taxonomy" id="392030"/>
    <lineage>
        <taxon>Eukaryota</taxon>
        <taxon>Metazoa</taxon>
        <taxon>Spiralia</taxon>
        <taxon>Gnathifera</taxon>
        <taxon>Rotifera</taxon>
        <taxon>Eurotatoria</taxon>
        <taxon>Bdelloidea</taxon>
        <taxon>Philodinida</taxon>
        <taxon>Philodinidae</taxon>
        <taxon>Rotaria</taxon>
    </lineage>
</organism>
<comment type="caution">
    <text evidence="1">The sequence shown here is derived from an EMBL/GenBank/DDBJ whole genome shotgun (WGS) entry which is preliminary data.</text>
</comment>
<protein>
    <submittedName>
        <fullName evidence="1">Uncharacterized protein</fullName>
    </submittedName>
</protein>
<name>A0A8S3E3N1_9BILA</name>
<feature type="non-terminal residue" evidence="1">
    <location>
        <position position="1"/>
    </location>
</feature>
<accession>A0A8S3E3N1</accession>
<feature type="non-terminal residue" evidence="1">
    <location>
        <position position="57"/>
    </location>
</feature>
<evidence type="ECO:0000313" key="1">
    <source>
        <dbReference type="EMBL" id="CAF5030851.1"/>
    </source>
</evidence>
<reference evidence="1" key="1">
    <citation type="submission" date="2021-02" db="EMBL/GenBank/DDBJ databases">
        <authorList>
            <person name="Nowell W R."/>
        </authorList>
    </citation>
    <scope>NUCLEOTIDE SEQUENCE</scope>
</reference>
<gene>
    <name evidence="1" type="ORF">SMN809_LOCUS58104</name>
</gene>
<sequence length="57" mass="6473">PARQSAEYVNRQYHATHHLQEPCGGITKRKQNILAAKQLIKEFTDLLSQDRSPLGTN</sequence>
<proteinExistence type="predicted"/>
<dbReference type="Proteomes" id="UP000676336">
    <property type="component" value="Unassembled WGS sequence"/>
</dbReference>